<accession>A0A520X7Q6</accession>
<evidence type="ECO:0000313" key="5">
    <source>
        <dbReference type="EMBL" id="RZV37230.1"/>
    </source>
</evidence>
<keyword evidence="3 4" id="KW-0694">RNA-binding</keyword>
<evidence type="ECO:0000256" key="4">
    <source>
        <dbReference type="HAMAP-Rule" id="MF_00083"/>
    </source>
</evidence>
<dbReference type="Gene3D" id="3.40.50.1470">
    <property type="entry name" value="Peptidyl-tRNA hydrolase"/>
    <property type="match status" value="1"/>
</dbReference>
<dbReference type="PANTHER" id="PTHR17224:SF1">
    <property type="entry name" value="PEPTIDYL-TRNA HYDROLASE"/>
    <property type="match status" value="1"/>
</dbReference>
<comment type="subunit">
    <text evidence="4">Monomer.</text>
</comment>
<dbReference type="GO" id="GO:0006515">
    <property type="term" value="P:protein quality control for misfolded or incompletely synthesized proteins"/>
    <property type="evidence" value="ECO:0007669"/>
    <property type="project" value="UniProtKB-UniRule"/>
</dbReference>
<dbReference type="Proteomes" id="UP000322454">
    <property type="component" value="Unassembled WGS sequence"/>
</dbReference>
<feature type="binding site" evidence="4">
    <location>
        <position position="67"/>
    </location>
    <ligand>
        <name>tRNA</name>
        <dbReference type="ChEBI" id="CHEBI:17843"/>
    </ligand>
</feature>
<organism evidence="5 6">
    <name type="scientific">Candidatus Acidulodesulfobacterium acidiphilum</name>
    <dbReference type="NCBI Taxonomy" id="2597224"/>
    <lineage>
        <taxon>Bacteria</taxon>
        <taxon>Deltaproteobacteria</taxon>
        <taxon>Candidatus Acidulodesulfobacterales</taxon>
        <taxon>Candidatus Acidulodesulfobacterium</taxon>
    </lineage>
</organism>
<dbReference type="GO" id="GO:0000049">
    <property type="term" value="F:tRNA binding"/>
    <property type="evidence" value="ECO:0007669"/>
    <property type="project" value="UniProtKB-UniRule"/>
</dbReference>
<evidence type="ECO:0000313" key="6">
    <source>
        <dbReference type="Proteomes" id="UP000322454"/>
    </source>
</evidence>
<feature type="site" description="Stabilizes the basic form of H active site to accept a proton" evidence="4">
    <location>
        <position position="103"/>
    </location>
</feature>
<name>A0A520X7Q6_9DELT</name>
<dbReference type="InterPro" id="IPR001328">
    <property type="entry name" value="Pept_tRNA_hydro"/>
</dbReference>
<comment type="catalytic activity">
    <reaction evidence="4">
        <text>an N-acyl-L-alpha-aminoacyl-tRNA + H2O = an N-acyl-L-amino acid + a tRNA + H(+)</text>
        <dbReference type="Rhea" id="RHEA:54448"/>
        <dbReference type="Rhea" id="RHEA-COMP:10123"/>
        <dbReference type="Rhea" id="RHEA-COMP:13883"/>
        <dbReference type="ChEBI" id="CHEBI:15377"/>
        <dbReference type="ChEBI" id="CHEBI:15378"/>
        <dbReference type="ChEBI" id="CHEBI:59874"/>
        <dbReference type="ChEBI" id="CHEBI:78442"/>
        <dbReference type="ChEBI" id="CHEBI:138191"/>
        <dbReference type="EC" id="3.1.1.29"/>
    </reaction>
</comment>
<dbReference type="SUPFAM" id="SSF53178">
    <property type="entry name" value="Peptidyl-tRNA hydrolase-like"/>
    <property type="match status" value="1"/>
</dbReference>
<dbReference type="EMBL" id="SHMQ01000041">
    <property type="protein sequence ID" value="RZV37230.1"/>
    <property type="molecule type" value="Genomic_DNA"/>
</dbReference>
<feature type="binding site" evidence="4">
    <location>
        <position position="17"/>
    </location>
    <ligand>
        <name>tRNA</name>
        <dbReference type="ChEBI" id="CHEBI:17843"/>
    </ligand>
</feature>
<dbReference type="GO" id="GO:0072344">
    <property type="term" value="P:rescue of stalled ribosome"/>
    <property type="evidence" value="ECO:0007669"/>
    <property type="project" value="UniProtKB-UniRule"/>
</dbReference>
<feature type="active site" description="Proton acceptor" evidence="4">
    <location>
        <position position="22"/>
    </location>
</feature>
<dbReference type="InterPro" id="IPR036416">
    <property type="entry name" value="Pept_tRNA_hydro_sf"/>
</dbReference>
<dbReference type="Pfam" id="PF01195">
    <property type="entry name" value="Pept_tRNA_hydro"/>
    <property type="match status" value="1"/>
</dbReference>
<feature type="site" description="Discriminates between blocked and unblocked aminoacyl-tRNA" evidence="4">
    <location>
        <position position="12"/>
    </location>
</feature>
<evidence type="ECO:0000256" key="1">
    <source>
        <dbReference type="ARBA" id="ARBA00022555"/>
    </source>
</evidence>
<evidence type="ECO:0000256" key="2">
    <source>
        <dbReference type="ARBA" id="ARBA00022801"/>
    </source>
</evidence>
<proteinExistence type="inferred from homology"/>
<dbReference type="GO" id="GO:0005737">
    <property type="term" value="C:cytoplasm"/>
    <property type="evidence" value="ECO:0007669"/>
    <property type="project" value="UniProtKB-SubCell"/>
</dbReference>
<keyword evidence="2 4" id="KW-0378">Hydrolase</keyword>
<sequence>MPENIFIFGLGNQGREYQFSRHNFGFTAVDFFSAENNFPGFINKKNYLISEKIISEKKVFLIKPLTFMNLSGKAVKEVLNKNGVFKLPENSDAQDSNIILIHDDLDLAFGTYKIKLGGSGGSHNGVNSVINSLQSKNFIRLKLGINSLERFKFGSGADYVLANFSKEEQKVLPEIIQTINEILLSFIDCGLVKTMNLYNHK</sequence>
<keyword evidence="1 4" id="KW-0820">tRNA-binding</keyword>
<comment type="function">
    <text evidence="4">Hydrolyzes ribosome-free peptidyl-tRNAs (with 1 or more amino acids incorporated), which drop off the ribosome during protein synthesis, or as a result of ribosome stalling.</text>
</comment>
<keyword evidence="4" id="KW-0963">Cytoplasm</keyword>
<evidence type="ECO:0000256" key="3">
    <source>
        <dbReference type="ARBA" id="ARBA00022884"/>
    </source>
</evidence>
<dbReference type="CDD" id="cd00462">
    <property type="entry name" value="PTH"/>
    <property type="match status" value="1"/>
</dbReference>
<comment type="subcellular location">
    <subcellularLocation>
        <location evidence="4">Cytoplasm</location>
    </subcellularLocation>
</comment>
<comment type="function">
    <text evidence="4">Catalyzes the release of premature peptidyl moieties from peptidyl-tRNA molecules trapped in stalled 50S ribosomal subunits, and thus maintains levels of free tRNAs and 50S ribosomes.</text>
</comment>
<dbReference type="NCBIfam" id="TIGR00447">
    <property type="entry name" value="pth"/>
    <property type="match status" value="1"/>
</dbReference>
<feature type="binding site" evidence="4">
    <location>
        <position position="124"/>
    </location>
    <ligand>
        <name>tRNA</name>
        <dbReference type="ChEBI" id="CHEBI:17843"/>
    </ligand>
</feature>
<feature type="binding site" evidence="4">
    <location>
        <position position="69"/>
    </location>
    <ligand>
        <name>tRNA</name>
        <dbReference type="ChEBI" id="CHEBI:17843"/>
    </ligand>
</feature>
<protein>
    <recommendedName>
        <fullName evidence="4">Peptidyl-tRNA hydrolase</fullName>
        <shortName evidence="4">Pth</shortName>
        <ecNumber evidence="4">3.1.1.29</ecNumber>
    </recommendedName>
</protein>
<comment type="caution">
    <text evidence="5">The sequence shown here is derived from an EMBL/GenBank/DDBJ whole genome shotgun (WGS) entry which is preliminary data.</text>
</comment>
<dbReference type="AlphaFoldDB" id="A0A520X7Q6"/>
<comment type="similarity">
    <text evidence="4">Belongs to the PTH family.</text>
</comment>
<dbReference type="HAMAP" id="MF_00083">
    <property type="entry name" value="Pept_tRNA_hydro_bact"/>
    <property type="match status" value="1"/>
</dbReference>
<dbReference type="EC" id="3.1.1.29" evidence="4"/>
<reference evidence="5 6" key="1">
    <citation type="submission" date="2019-01" db="EMBL/GenBank/DDBJ databases">
        <title>Insights into ecological role of a new deltaproteobacterial order Candidatus Sinidesulfobacterales (Sva0485) by metagenomics and metatranscriptomics.</title>
        <authorList>
            <person name="Tan S."/>
            <person name="Liu J."/>
            <person name="Fang Y."/>
            <person name="Hedlund B."/>
            <person name="Lian Z.-H."/>
            <person name="Huang L.-Y."/>
            <person name="Li J.-T."/>
            <person name="Huang L.-N."/>
            <person name="Li W.-J."/>
            <person name="Jiang H.-C."/>
            <person name="Dong H.-L."/>
            <person name="Shu W.-S."/>
        </authorList>
    </citation>
    <scope>NUCLEOTIDE SEQUENCE [LARGE SCALE GENOMIC DNA]</scope>
    <source>
        <strain evidence="5">AP4</strain>
    </source>
</reference>
<dbReference type="PANTHER" id="PTHR17224">
    <property type="entry name" value="PEPTIDYL-TRNA HYDROLASE"/>
    <property type="match status" value="1"/>
</dbReference>
<dbReference type="GO" id="GO:0004045">
    <property type="term" value="F:peptidyl-tRNA hydrolase activity"/>
    <property type="evidence" value="ECO:0007669"/>
    <property type="project" value="UniProtKB-UniRule"/>
</dbReference>
<gene>
    <name evidence="4" type="primary">pth</name>
    <name evidence="5" type="ORF">EVJ48_09265</name>
</gene>